<dbReference type="PROSITE" id="PS51257">
    <property type="entry name" value="PROKAR_LIPOPROTEIN"/>
    <property type="match status" value="1"/>
</dbReference>
<dbReference type="CDD" id="cd12105">
    <property type="entry name" value="HmuY"/>
    <property type="match status" value="1"/>
</dbReference>
<organism evidence="2 3">
    <name type="scientific">Flagellimonas pacifica</name>
    <dbReference type="NCBI Taxonomy" id="1247520"/>
    <lineage>
        <taxon>Bacteria</taxon>
        <taxon>Pseudomonadati</taxon>
        <taxon>Bacteroidota</taxon>
        <taxon>Flavobacteriia</taxon>
        <taxon>Flavobacteriales</taxon>
        <taxon>Flavobacteriaceae</taxon>
        <taxon>Flagellimonas</taxon>
    </lineage>
</organism>
<dbReference type="EMBL" id="OBEH01000001">
    <property type="protein sequence ID" value="SNY92431.1"/>
    <property type="molecule type" value="Genomic_DNA"/>
</dbReference>
<dbReference type="AlphaFoldDB" id="A0A285MA98"/>
<protein>
    <submittedName>
        <fullName evidence="2">HmuY protein</fullName>
    </submittedName>
</protein>
<keyword evidence="3" id="KW-1185">Reference proteome</keyword>
<accession>A0A285MA98</accession>
<dbReference type="OrthoDB" id="5510929at2"/>
<reference evidence="3" key="1">
    <citation type="submission" date="2017-09" db="EMBL/GenBank/DDBJ databases">
        <authorList>
            <person name="Varghese N."/>
            <person name="Submissions S."/>
        </authorList>
    </citation>
    <scope>NUCLEOTIDE SEQUENCE [LARGE SCALE GENOMIC DNA]</scope>
    <source>
        <strain evidence="3">DSM 25885</strain>
    </source>
</reference>
<proteinExistence type="predicted"/>
<dbReference type="InterPro" id="IPR025921">
    <property type="entry name" value="HmuY"/>
</dbReference>
<name>A0A285MA98_9FLAO</name>
<feature type="signal peptide" evidence="1">
    <location>
        <begin position="1"/>
        <end position="21"/>
    </location>
</feature>
<keyword evidence="1" id="KW-0732">Signal</keyword>
<gene>
    <name evidence="2" type="ORF">SAMN06265377_0038</name>
</gene>
<sequence length="212" mass="22890">MKTTLKLFSLLFFFIAFVSCSNDDGPNLVPVQSKTASNIPAPQTGKQGEPAGGPYTKFSFVTGEVTTSDTDWDIAFRGTSIVVNGGTATGTNDEPTRNGNGGISIQSGTFASITDADGLTFTQDADGAFAIPTGSNNGWYSYNPATHIIAPIPGKVFIIRTHDGKYAKMEIVSYYKDAPVEPNFMTDEYRFYTFNYIYNPNAGETKLTPPVE</sequence>
<feature type="chain" id="PRO_5012040997" evidence="1">
    <location>
        <begin position="22"/>
        <end position="212"/>
    </location>
</feature>
<evidence type="ECO:0000313" key="3">
    <source>
        <dbReference type="Proteomes" id="UP000219048"/>
    </source>
</evidence>
<dbReference type="RefSeq" id="WP_097043726.1">
    <property type="nucleotide sequence ID" value="NZ_OBEH01000001.1"/>
</dbReference>
<evidence type="ECO:0000313" key="2">
    <source>
        <dbReference type="EMBL" id="SNY92431.1"/>
    </source>
</evidence>
<dbReference type="Pfam" id="PF14064">
    <property type="entry name" value="HmuY"/>
    <property type="match status" value="1"/>
</dbReference>
<evidence type="ECO:0000256" key="1">
    <source>
        <dbReference type="SAM" id="SignalP"/>
    </source>
</evidence>
<dbReference type="Proteomes" id="UP000219048">
    <property type="component" value="Unassembled WGS sequence"/>
</dbReference>